<organism evidence="1 2">
    <name type="scientific">Paramecium primaurelia</name>
    <dbReference type="NCBI Taxonomy" id="5886"/>
    <lineage>
        <taxon>Eukaryota</taxon>
        <taxon>Sar</taxon>
        <taxon>Alveolata</taxon>
        <taxon>Ciliophora</taxon>
        <taxon>Intramacronucleata</taxon>
        <taxon>Oligohymenophorea</taxon>
        <taxon>Peniculida</taxon>
        <taxon>Parameciidae</taxon>
        <taxon>Paramecium</taxon>
    </lineage>
</organism>
<gene>
    <name evidence="1" type="ORF">PPRIM_AZ9-3.1.T0060006</name>
</gene>
<sequence length="128" mass="15444">MVISQIFQDLFYKIQGQDGEFNYQLEQSINFGYDCVYGTISHDGQFLITWDYKSHKTQIKKYYQKIDQQIWASFIKNNIQYQLQRNIFIILYYENNKFDQFYKIIIYSTSKILQTAATQLQVTTKLIK</sequence>
<comment type="caution">
    <text evidence="1">The sequence shown here is derived from an EMBL/GenBank/DDBJ whole genome shotgun (WGS) entry which is preliminary data.</text>
</comment>
<reference evidence="1" key="1">
    <citation type="submission" date="2021-01" db="EMBL/GenBank/DDBJ databases">
        <authorList>
            <consortium name="Genoscope - CEA"/>
            <person name="William W."/>
        </authorList>
    </citation>
    <scope>NUCLEOTIDE SEQUENCE</scope>
</reference>
<name>A0A8S1JNU8_PARPR</name>
<dbReference type="AlphaFoldDB" id="A0A8S1JNU8"/>
<dbReference type="Proteomes" id="UP000688137">
    <property type="component" value="Unassembled WGS sequence"/>
</dbReference>
<proteinExistence type="predicted"/>
<evidence type="ECO:0000313" key="1">
    <source>
        <dbReference type="EMBL" id="CAD8043924.1"/>
    </source>
</evidence>
<protein>
    <submittedName>
        <fullName evidence="1">Uncharacterized protein</fullName>
    </submittedName>
</protein>
<keyword evidence="2" id="KW-1185">Reference proteome</keyword>
<accession>A0A8S1JNU8</accession>
<dbReference type="EMBL" id="CAJJDM010000003">
    <property type="protein sequence ID" value="CAD8043924.1"/>
    <property type="molecule type" value="Genomic_DNA"/>
</dbReference>
<evidence type="ECO:0000313" key="2">
    <source>
        <dbReference type="Proteomes" id="UP000688137"/>
    </source>
</evidence>